<name>A0ABU9XMS9_9SPHN</name>
<evidence type="ECO:0000256" key="1">
    <source>
        <dbReference type="SAM" id="Coils"/>
    </source>
</evidence>
<evidence type="ECO:0000313" key="4">
    <source>
        <dbReference type="EMBL" id="MEN2785120.1"/>
    </source>
</evidence>
<feature type="domain" description="AAA+ ATPase" evidence="3">
    <location>
        <begin position="42"/>
        <end position="208"/>
    </location>
</feature>
<dbReference type="PANTHER" id="PTHR35894:SF1">
    <property type="entry name" value="PHOSPHORIBULOKINASE _ URIDINE KINASE FAMILY"/>
    <property type="match status" value="1"/>
</dbReference>
<reference evidence="4 5" key="1">
    <citation type="submission" date="2024-05" db="EMBL/GenBank/DDBJ databases">
        <authorList>
            <person name="Liu Q."/>
            <person name="Xin Y.-H."/>
        </authorList>
    </citation>
    <scope>NUCLEOTIDE SEQUENCE [LARGE SCALE GENOMIC DNA]</scope>
    <source>
        <strain evidence="4 5">CGMCC 1.15349</strain>
    </source>
</reference>
<dbReference type="InterPro" id="IPR003593">
    <property type="entry name" value="AAA+_ATPase"/>
</dbReference>
<dbReference type="Proteomes" id="UP001404104">
    <property type="component" value="Unassembled WGS sequence"/>
</dbReference>
<dbReference type="InterPro" id="IPR052026">
    <property type="entry name" value="ExeA_AAA_ATPase_DNA-bind"/>
</dbReference>
<evidence type="ECO:0000259" key="3">
    <source>
        <dbReference type="SMART" id="SM00382"/>
    </source>
</evidence>
<comment type="caution">
    <text evidence="4">The sequence shown here is derived from an EMBL/GenBank/DDBJ whole genome shotgun (WGS) entry which is preliminary data.</text>
</comment>
<evidence type="ECO:0000256" key="2">
    <source>
        <dbReference type="SAM" id="MobiDB-lite"/>
    </source>
</evidence>
<dbReference type="Pfam" id="PF13401">
    <property type="entry name" value="AAA_22"/>
    <property type="match status" value="1"/>
</dbReference>
<evidence type="ECO:0000313" key="5">
    <source>
        <dbReference type="Proteomes" id="UP001404104"/>
    </source>
</evidence>
<accession>A0ABU9XMS9</accession>
<protein>
    <submittedName>
        <fullName evidence="4">AAA family ATPase</fullName>
    </submittedName>
</protein>
<dbReference type="SUPFAM" id="SSF52540">
    <property type="entry name" value="P-loop containing nucleoside triphosphate hydrolases"/>
    <property type="match status" value="1"/>
</dbReference>
<sequence>MYDDHYGLSGRPFQLTPDPRFWFETATHRKAMAYLGYGLSQGEGFIVITGDVGAGKTTLVGHLMATIDRERLHVIKIVSTQIEADDLLRLCAGGLGIETATLTKSHLLTAIERALHAMARAGKRTLLIVDEAQALPVSSLEELRMLSNFQAGGQALLQILLLGQPEFRERLHGSDRLEQLRQRVIAMHHLDPMAAEEVQPYMVHRLSLVGWRGNPHFTEDAYRAFYEASAGVPRRLNQLVARVLLFGAVEQIEVIDRKVIEAVLAEIAGHARPPLAPVMRETPPPSPPAASTDTSRRAADVPLPGQGPRPLFPAPPPSEPPSVHATPARVPAPEPAGNESALIERIAALEARIAEQEAALRRVLTLLVHWVEVDLRPDAKAVRAVAAG</sequence>
<proteinExistence type="predicted"/>
<feature type="region of interest" description="Disordered" evidence="2">
    <location>
        <begin position="275"/>
        <end position="336"/>
    </location>
</feature>
<dbReference type="InterPro" id="IPR027417">
    <property type="entry name" value="P-loop_NTPase"/>
</dbReference>
<dbReference type="Gene3D" id="3.40.50.300">
    <property type="entry name" value="P-loop containing nucleotide triphosphate hydrolases"/>
    <property type="match status" value="1"/>
</dbReference>
<dbReference type="EMBL" id="JBDIMF010000001">
    <property type="protein sequence ID" value="MEN2785120.1"/>
    <property type="molecule type" value="Genomic_DNA"/>
</dbReference>
<feature type="coiled-coil region" evidence="1">
    <location>
        <begin position="339"/>
        <end position="366"/>
    </location>
</feature>
<gene>
    <name evidence="4" type="ORF">ABC969_01635</name>
</gene>
<dbReference type="InterPro" id="IPR049945">
    <property type="entry name" value="AAA_22"/>
</dbReference>
<keyword evidence="5" id="KW-1185">Reference proteome</keyword>
<dbReference type="RefSeq" id="WP_345863785.1">
    <property type="nucleotide sequence ID" value="NZ_JBDIMF010000001.1"/>
</dbReference>
<organism evidence="4 5">
    <name type="scientific">Sphingomonas qilianensis</name>
    <dbReference type="NCBI Taxonomy" id="1736690"/>
    <lineage>
        <taxon>Bacteria</taxon>
        <taxon>Pseudomonadati</taxon>
        <taxon>Pseudomonadota</taxon>
        <taxon>Alphaproteobacteria</taxon>
        <taxon>Sphingomonadales</taxon>
        <taxon>Sphingomonadaceae</taxon>
        <taxon>Sphingomonas</taxon>
    </lineage>
</organism>
<dbReference type="PANTHER" id="PTHR35894">
    <property type="entry name" value="GENERAL SECRETION PATHWAY PROTEIN A-RELATED"/>
    <property type="match status" value="1"/>
</dbReference>
<keyword evidence="1" id="KW-0175">Coiled coil</keyword>
<feature type="compositionally biased region" description="Pro residues" evidence="2">
    <location>
        <begin position="305"/>
        <end position="320"/>
    </location>
</feature>
<dbReference type="SMART" id="SM00382">
    <property type="entry name" value="AAA"/>
    <property type="match status" value="1"/>
</dbReference>